<feature type="region of interest" description="Disordered" evidence="2">
    <location>
        <begin position="711"/>
        <end position="734"/>
    </location>
</feature>
<dbReference type="GeneID" id="136809947"/>
<protein>
    <submittedName>
        <fullName evidence="3">Uncharacterized protein</fullName>
    </submittedName>
</protein>
<sequence length="734" mass="84384">MFYIQMVLSTSSKEVGSYHVSTDSGTLTLGIADMYSGEAQSYLEETKAILTLMSETFPSTNAESVKYKLIHSIKVLMTDRTIGNLTFHQKFQRYREGILPEVIENYNLLPEEEKKDVSTIHHLFCGLHIIHNLGVYAENALIEWEKAVEEEGSTHGGFQKATKSRTYSLLYELSKLTTYNHGDQKSGKAEEWRAFLKKREIVDRMVSFMHHRFNIIFVLGGAAYYHKDQLSEFASALDGTNFLHTSVKQDIDNQIFLASNRALGVFNKMVSGPLFRILEEEGHIFLLNSMWKDLSDYLELCSRDASSMLEGKTFFEEKYVTSNCNIYKALFRETEDPLLDCLTQECLEIICCSCSIMVRSQLKDQLPGGKYFQPSEKIVKETTNCPRHNLAPERAFASLDRILSMKPNMTTLAVAGAIMYSQNKTNDWLLSKSEEEIKFLIAMARKNKRKLIKENRSKRAKILQYKIDSMDRKKVEKEIKVQKISDEKEIATKNLDKVGGLLTDKIMVEKICEAGVKEATNNLQAQVAFRKKVLQQSFSNRKLLQLGEKGEKGYKKYDLETLKTHLCNIFDELSNSPAERARDVFCRVKENDPRQEKLKKLKEELNASGDARLVKEISSSKKVKINPGKESKIPTFLCKRIKHKWDDDGFDKWFEGNVITVLDDDEFDDECEFQVAYDGFEDPYVIQVVKEWRMNCIIVLGSIPNKEVVDKKKEKKAEEKKTKTKTKKLKKSLK</sequence>
<keyword evidence="4" id="KW-1185">Reference proteome</keyword>
<feature type="compositionally biased region" description="Basic residues" evidence="2">
    <location>
        <begin position="722"/>
        <end position="734"/>
    </location>
</feature>
<reference evidence="3" key="1">
    <citation type="submission" date="2021-01" db="UniProtKB">
        <authorList>
            <consortium name="EnsemblMetazoa"/>
        </authorList>
    </citation>
    <scope>IDENTIFICATION</scope>
</reference>
<dbReference type="OrthoDB" id="6414146at2759"/>
<name>A0A7M5XKE6_9CNID</name>
<evidence type="ECO:0000256" key="2">
    <source>
        <dbReference type="SAM" id="MobiDB-lite"/>
    </source>
</evidence>
<keyword evidence="1" id="KW-0378">Hydrolase</keyword>
<organism evidence="3 4">
    <name type="scientific">Clytia hemisphaerica</name>
    <dbReference type="NCBI Taxonomy" id="252671"/>
    <lineage>
        <taxon>Eukaryota</taxon>
        <taxon>Metazoa</taxon>
        <taxon>Cnidaria</taxon>
        <taxon>Hydrozoa</taxon>
        <taxon>Hydroidolina</taxon>
        <taxon>Leptothecata</taxon>
        <taxon>Obeliida</taxon>
        <taxon>Clytiidae</taxon>
        <taxon>Clytia</taxon>
    </lineage>
</organism>
<dbReference type="AlphaFoldDB" id="A0A7M5XKE6"/>
<dbReference type="RefSeq" id="XP_066922613.1">
    <property type="nucleotide sequence ID" value="XM_067066512.1"/>
</dbReference>
<dbReference type="InterPro" id="IPR022894">
    <property type="entry name" value="Oligoribonuclease"/>
</dbReference>
<dbReference type="GO" id="GO:0000175">
    <property type="term" value="F:3'-5'-RNA exonuclease activity"/>
    <property type="evidence" value="ECO:0007669"/>
    <property type="project" value="InterPro"/>
</dbReference>
<dbReference type="Proteomes" id="UP000594262">
    <property type="component" value="Unplaced"/>
</dbReference>
<evidence type="ECO:0000256" key="1">
    <source>
        <dbReference type="ARBA" id="ARBA00022722"/>
    </source>
</evidence>
<accession>A0A7M5XKE6</accession>
<evidence type="ECO:0000313" key="3">
    <source>
        <dbReference type="EnsemblMetazoa" id="CLYHEMP025168.1"/>
    </source>
</evidence>
<keyword evidence="1" id="KW-0540">Nuclease</keyword>
<feature type="compositionally biased region" description="Basic and acidic residues" evidence="2">
    <location>
        <begin position="711"/>
        <end position="721"/>
    </location>
</feature>
<proteinExistence type="predicted"/>
<dbReference type="EnsemblMetazoa" id="CLYHEMT025168.1">
    <property type="protein sequence ID" value="CLYHEMP025168.1"/>
    <property type="gene ID" value="CLYHEMG025168"/>
</dbReference>
<evidence type="ECO:0000313" key="4">
    <source>
        <dbReference type="Proteomes" id="UP000594262"/>
    </source>
</evidence>
<dbReference type="PANTHER" id="PTHR11046:SF25">
    <property type="match status" value="1"/>
</dbReference>
<dbReference type="PANTHER" id="PTHR11046">
    <property type="entry name" value="OLIGORIBONUCLEASE, MITOCHONDRIAL"/>
    <property type="match status" value="1"/>
</dbReference>